<organism evidence="5 6">
    <name type="scientific">Mesorhizobium hungaricum</name>
    <dbReference type="NCBI Taxonomy" id="1566387"/>
    <lineage>
        <taxon>Bacteria</taxon>
        <taxon>Pseudomonadati</taxon>
        <taxon>Pseudomonadota</taxon>
        <taxon>Alphaproteobacteria</taxon>
        <taxon>Hyphomicrobiales</taxon>
        <taxon>Phyllobacteriaceae</taxon>
        <taxon>Mesorhizobium</taxon>
    </lineage>
</organism>
<evidence type="ECO:0000259" key="4">
    <source>
        <dbReference type="Pfam" id="PF25881"/>
    </source>
</evidence>
<proteinExistence type="predicted"/>
<sequence length="316" mass="32817">MSLLCSLPLAAQLFSACGPGAPLAVGYVEGDYALLAPIEVAEVKTVSVKRGDRVGPGQPVATLESADAQIAVAQAKAALAQAEAQLADLQVGKRPEEIAVLEASLRSAKAQAADAARTLARTQDLLKRGVATQAQYDDAATQAEVADAAIGQATANLAVGRLPARPETIKAAENQVKQAQTGLEQAEWRLSKRTLQAPAAGRVNDIIRYPGDTAGPSSPVLSVLPDGAVKLTVYVAEPRLSSVKVGGELTVRCDGCPSGLKARVSYVSPDPEFTPPVIYSLENRQKLVYLVEAKPLGNAGPLQPGQIVDVDLASSE</sequence>
<dbReference type="Gene3D" id="2.40.30.170">
    <property type="match status" value="1"/>
</dbReference>
<dbReference type="RefSeq" id="WP_024924757.1">
    <property type="nucleotide sequence ID" value="NZ_MDEO01000035.1"/>
</dbReference>
<reference evidence="5 6" key="1">
    <citation type="submission" date="2016-08" db="EMBL/GenBank/DDBJ databases">
        <title>Whole genome sequence of Mesorhizobium sp. strain UASWS1009 isolated from industrial sewage.</title>
        <authorList>
            <person name="Crovadore J."/>
            <person name="Calmin G."/>
            <person name="Chablais R."/>
            <person name="Cochard B."/>
            <person name="Lefort F."/>
        </authorList>
    </citation>
    <scope>NUCLEOTIDE SEQUENCE [LARGE SCALE GENOMIC DNA]</scope>
    <source>
        <strain evidence="5 6">UASWS1009</strain>
    </source>
</reference>
<dbReference type="AlphaFoldDB" id="A0A1C2DJS7"/>
<feature type="domain" description="YbhG-like alpha-helical hairpin" evidence="4">
    <location>
        <begin position="64"/>
        <end position="190"/>
    </location>
</feature>
<evidence type="ECO:0000256" key="2">
    <source>
        <dbReference type="ARBA" id="ARBA00023054"/>
    </source>
</evidence>
<dbReference type="InterPro" id="IPR059052">
    <property type="entry name" value="HH_YbhG-like"/>
</dbReference>
<comment type="caution">
    <text evidence="5">The sequence shown here is derived from an EMBL/GenBank/DDBJ whole genome shotgun (WGS) entry which is preliminary data.</text>
</comment>
<name>A0A1C2DJS7_9HYPH</name>
<evidence type="ECO:0000313" key="6">
    <source>
        <dbReference type="Proteomes" id="UP000094412"/>
    </source>
</evidence>
<dbReference type="SUPFAM" id="SSF111369">
    <property type="entry name" value="HlyD-like secretion proteins"/>
    <property type="match status" value="1"/>
</dbReference>
<accession>A0A1C2DJS7</accession>
<dbReference type="PANTHER" id="PTHR32347">
    <property type="entry name" value="EFFLUX SYSTEM COMPONENT YKNX-RELATED"/>
    <property type="match status" value="1"/>
</dbReference>
<dbReference type="InterPro" id="IPR050465">
    <property type="entry name" value="UPF0194_transport"/>
</dbReference>
<evidence type="ECO:0000256" key="3">
    <source>
        <dbReference type="SAM" id="Coils"/>
    </source>
</evidence>
<evidence type="ECO:0000256" key="1">
    <source>
        <dbReference type="ARBA" id="ARBA00004196"/>
    </source>
</evidence>
<dbReference type="PANTHER" id="PTHR32347:SF23">
    <property type="entry name" value="BLL5650 PROTEIN"/>
    <property type="match status" value="1"/>
</dbReference>
<keyword evidence="2 3" id="KW-0175">Coiled coil</keyword>
<dbReference type="Gene3D" id="2.40.50.100">
    <property type="match status" value="1"/>
</dbReference>
<evidence type="ECO:0000313" key="5">
    <source>
        <dbReference type="EMBL" id="OCX15012.1"/>
    </source>
</evidence>
<dbReference type="Proteomes" id="UP000094412">
    <property type="component" value="Unassembled WGS sequence"/>
</dbReference>
<feature type="coiled-coil region" evidence="3">
    <location>
        <begin position="63"/>
        <end position="125"/>
    </location>
</feature>
<dbReference type="Pfam" id="PF25881">
    <property type="entry name" value="HH_YBHG"/>
    <property type="match status" value="1"/>
</dbReference>
<dbReference type="Gene3D" id="1.10.287.470">
    <property type="entry name" value="Helix hairpin bin"/>
    <property type="match status" value="1"/>
</dbReference>
<dbReference type="GO" id="GO:0030313">
    <property type="term" value="C:cell envelope"/>
    <property type="evidence" value="ECO:0007669"/>
    <property type="project" value="UniProtKB-SubCell"/>
</dbReference>
<dbReference type="EMBL" id="MDEO01000035">
    <property type="protein sequence ID" value="OCX15012.1"/>
    <property type="molecule type" value="Genomic_DNA"/>
</dbReference>
<comment type="subcellular location">
    <subcellularLocation>
        <location evidence="1">Cell envelope</location>
    </subcellularLocation>
</comment>
<keyword evidence="6" id="KW-1185">Reference proteome</keyword>
<dbReference type="OrthoDB" id="9809385at2"/>
<protein>
    <submittedName>
        <fullName evidence="5">Hemolysin secretion protein D</fullName>
    </submittedName>
</protein>
<gene>
    <name evidence="5" type="ORF">QV13_21705</name>
</gene>
<dbReference type="STRING" id="1566387.QV13_21705"/>